<evidence type="ECO:0000256" key="1">
    <source>
        <dbReference type="SAM" id="Phobius"/>
    </source>
</evidence>
<proteinExistence type="predicted"/>
<keyword evidence="1" id="KW-0812">Transmembrane</keyword>
<dbReference type="WBParaSite" id="Csp11.Scaffold513.g2596.t1">
    <property type="protein sequence ID" value="Csp11.Scaffold513.g2596.t1"/>
    <property type="gene ID" value="Csp11.Scaffold513.g2596"/>
</dbReference>
<organism evidence="2 3">
    <name type="scientific">Caenorhabditis tropicalis</name>
    <dbReference type="NCBI Taxonomy" id="1561998"/>
    <lineage>
        <taxon>Eukaryota</taxon>
        <taxon>Metazoa</taxon>
        <taxon>Ecdysozoa</taxon>
        <taxon>Nematoda</taxon>
        <taxon>Chromadorea</taxon>
        <taxon>Rhabditida</taxon>
        <taxon>Rhabditina</taxon>
        <taxon>Rhabditomorpha</taxon>
        <taxon>Rhabditoidea</taxon>
        <taxon>Rhabditidae</taxon>
        <taxon>Peloderinae</taxon>
        <taxon>Caenorhabditis</taxon>
    </lineage>
</organism>
<name>A0A1I7T5I1_9PELO</name>
<sequence length="86" mass="9927">MVLLVIFYGKVLNLLSEQAPLTASYFEYLVDANLLKNQVQTQKLHDAPRQLDYPIQLLLLYKKVSMHLPFLIVYPLIMLSLSFSLS</sequence>
<accession>A0A1I7T5I1</accession>
<dbReference type="AlphaFoldDB" id="A0A1I7T5I1"/>
<evidence type="ECO:0000313" key="3">
    <source>
        <dbReference type="WBParaSite" id="Csp11.Scaffold513.g2596.t1"/>
    </source>
</evidence>
<evidence type="ECO:0000313" key="2">
    <source>
        <dbReference type="Proteomes" id="UP000095282"/>
    </source>
</evidence>
<keyword evidence="1" id="KW-1133">Transmembrane helix</keyword>
<protein>
    <submittedName>
        <fullName evidence="3">Signal peptide protein</fullName>
    </submittedName>
</protein>
<reference evidence="3" key="1">
    <citation type="submission" date="2016-11" db="UniProtKB">
        <authorList>
            <consortium name="WormBaseParasite"/>
        </authorList>
    </citation>
    <scope>IDENTIFICATION</scope>
</reference>
<keyword evidence="2" id="KW-1185">Reference proteome</keyword>
<feature type="transmembrane region" description="Helical" evidence="1">
    <location>
        <begin position="66"/>
        <end position="85"/>
    </location>
</feature>
<dbReference type="Proteomes" id="UP000095282">
    <property type="component" value="Unplaced"/>
</dbReference>
<keyword evidence="1" id="KW-0472">Membrane</keyword>